<dbReference type="InParanoid" id="C5LRR1"/>
<keyword evidence="2" id="KW-1185">Reference proteome</keyword>
<feature type="non-terminal residue" evidence="1">
    <location>
        <position position="1"/>
    </location>
</feature>
<evidence type="ECO:0000313" key="1">
    <source>
        <dbReference type="EMBL" id="EER00582.1"/>
    </source>
</evidence>
<dbReference type="GeneID" id="9043669"/>
<dbReference type="RefSeq" id="XP_002767864.1">
    <property type="nucleotide sequence ID" value="XM_002767818.1"/>
</dbReference>
<dbReference type="OrthoDB" id="6718861at2759"/>
<gene>
    <name evidence="1" type="ORF">Pmar_PMAR007269</name>
</gene>
<dbReference type="Proteomes" id="UP000007800">
    <property type="component" value="Unassembled WGS sequence"/>
</dbReference>
<proteinExistence type="predicted"/>
<organism evidence="2">
    <name type="scientific">Perkinsus marinus (strain ATCC 50983 / TXsc)</name>
    <dbReference type="NCBI Taxonomy" id="423536"/>
    <lineage>
        <taxon>Eukaryota</taxon>
        <taxon>Sar</taxon>
        <taxon>Alveolata</taxon>
        <taxon>Perkinsozoa</taxon>
        <taxon>Perkinsea</taxon>
        <taxon>Perkinsida</taxon>
        <taxon>Perkinsidae</taxon>
        <taxon>Perkinsus</taxon>
    </lineage>
</organism>
<dbReference type="EMBL" id="GG684918">
    <property type="protein sequence ID" value="EER00582.1"/>
    <property type="molecule type" value="Genomic_DNA"/>
</dbReference>
<reference evidence="1 2" key="1">
    <citation type="submission" date="2008-07" db="EMBL/GenBank/DDBJ databases">
        <authorList>
            <person name="El-Sayed N."/>
            <person name="Caler E."/>
            <person name="Inman J."/>
            <person name="Amedeo P."/>
            <person name="Hass B."/>
            <person name="Wortman J."/>
        </authorList>
    </citation>
    <scope>NUCLEOTIDE SEQUENCE [LARGE SCALE GENOMIC DNA]</scope>
    <source>
        <strain evidence="2">ATCC 50983 / TXsc</strain>
    </source>
</reference>
<name>C5LRR1_PERM5</name>
<protein>
    <submittedName>
        <fullName evidence="1">Uncharacterized protein</fullName>
    </submittedName>
</protein>
<dbReference type="AlphaFoldDB" id="C5LRR1"/>
<accession>C5LRR1</accession>
<evidence type="ECO:0000313" key="2">
    <source>
        <dbReference type="Proteomes" id="UP000007800"/>
    </source>
</evidence>
<sequence>IVENTPEAYLNAMVATWIADEFVYSNGLQTSEFGFFQFMRSLEEKSEGEVTPSTM</sequence>